<protein>
    <submittedName>
        <fullName evidence="1">Uncharacterized protein</fullName>
    </submittedName>
</protein>
<organism evidence="1 2">
    <name type="scientific">Ceratodon purpureus</name>
    <name type="common">Fire moss</name>
    <name type="synonym">Dicranum purpureum</name>
    <dbReference type="NCBI Taxonomy" id="3225"/>
    <lineage>
        <taxon>Eukaryota</taxon>
        <taxon>Viridiplantae</taxon>
        <taxon>Streptophyta</taxon>
        <taxon>Embryophyta</taxon>
        <taxon>Bryophyta</taxon>
        <taxon>Bryophytina</taxon>
        <taxon>Bryopsida</taxon>
        <taxon>Dicranidae</taxon>
        <taxon>Pseudoditrichales</taxon>
        <taxon>Ditrichaceae</taxon>
        <taxon>Ceratodon</taxon>
    </lineage>
</organism>
<reference evidence="1 2" key="1">
    <citation type="submission" date="2020-06" db="EMBL/GenBank/DDBJ databases">
        <title>WGS assembly of Ceratodon purpureus strain R40.</title>
        <authorList>
            <person name="Carey S.B."/>
            <person name="Jenkins J."/>
            <person name="Shu S."/>
            <person name="Lovell J.T."/>
            <person name="Sreedasyam A."/>
            <person name="Maumus F."/>
            <person name="Tiley G.P."/>
            <person name="Fernandez-Pozo N."/>
            <person name="Barry K."/>
            <person name="Chen C."/>
            <person name="Wang M."/>
            <person name="Lipzen A."/>
            <person name="Daum C."/>
            <person name="Saski C.A."/>
            <person name="Payton A.C."/>
            <person name="Mcbreen J.C."/>
            <person name="Conrad R.E."/>
            <person name="Kollar L.M."/>
            <person name="Olsson S."/>
            <person name="Huttunen S."/>
            <person name="Landis J.B."/>
            <person name="Wickett N.J."/>
            <person name="Johnson M.G."/>
            <person name="Rensing S.A."/>
            <person name="Grimwood J."/>
            <person name="Schmutz J."/>
            <person name="Mcdaniel S.F."/>
        </authorList>
    </citation>
    <scope>NUCLEOTIDE SEQUENCE [LARGE SCALE GENOMIC DNA]</scope>
    <source>
        <strain evidence="1 2">R40</strain>
    </source>
</reference>
<dbReference type="Proteomes" id="UP000822688">
    <property type="component" value="Chromosome 11"/>
</dbReference>
<sequence length="153" mass="17397">MDPPPFVRALKPFSRRENGVEAPMICPRVGITSQVLYDRMQQVKFAMRDLPTVGILLFPSMDTKSAEYKTFCEVTGSGTGFEERSCFWRACKDMLALDKEGDLRVLWLEASKGRREKALEDFWRVMLLREGLTWVTHWAASTGPGSGRSSLQM</sequence>
<gene>
    <name evidence="1" type="ORF">KC19_11G060600</name>
</gene>
<dbReference type="AlphaFoldDB" id="A0A8T0GBL7"/>
<dbReference type="EMBL" id="CM026432">
    <property type="protein sequence ID" value="KAG0556533.1"/>
    <property type="molecule type" value="Genomic_DNA"/>
</dbReference>
<proteinExistence type="predicted"/>
<accession>A0A8T0GBL7</accession>
<comment type="caution">
    <text evidence="1">The sequence shown here is derived from an EMBL/GenBank/DDBJ whole genome shotgun (WGS) entry which is preliminary data.</text>
</comment>
<evidence type="ECO:0000313" key="2">
    <source>
        <dbReference type="Proteomes" id="UP000822688"/>
    </source>
</evidence>
<evidence type="ECO:0000313" key="1">
    <source>
        <dbReference type="EMBL" id="KAG0556533.1"/>
    </source>
</evidence>
<name>A0A8T0GBL7_CERPU</name>
<keyword evidence="2" id="KW-1185">Reference proteome</keyword>